<dbReference type="AlphaFoldDB" id="A0A9D7SB29"/>
<keyword evidence="1" id="KW-0732">Signal</keyword>
<gene>
    <name evidence="5" type="ORF">IPO85_12855</name>
</gene>
<evidence type="ECO:0000313" key="5">
    <source>
        <dbReference type="EMBL" id="MBK9718372.1"/>
    </source>
</evidence>
<dbReference type="InterPro" id="IPR004843">
    <property type="entry name" value="Calcineurin-like_PHP"/>
</dbReference>
<sequence>MEVYIRNLTVLHQKTKNEISFTFLQFNDFYDIAPLENGTIGGAAKMATIRKKLLAEDPQLYTVLAGDFISPSLLGTLKWNGESIKGKQIIQVFNKIGIDLVTFGNHEFDFDAKTLKARINESNFDWVSSNVKLKEDNKLIPFYKVVNGQKINIPEYKILTFKNAQGKEVRVGIVAPCIDSNKPDYIDINKFVSIAPAYYDLKQNKVDIILALSHLSKEEDTQLANQYPDIKLIMGGHEHDHMNIELPTCRITKADANARTAYAHRFKYNTKTKQVQIESELIALDASVALDGEVDQIVQEWKGIENKVMREMGFDPEQLLMTLPTPIDVKETSTRNKPTYFGQMIARAMLRAAPKSECAFFNSGGIRMDDMIEKQLSQYDILRALPYGGGIVELDMPGSLLSKVLEAGWNNKSKGGFLQWANIERTLNISG</sequence>
<feature type="domain" description="5'-Nucleotidase C-terminal" evidence="4">
    <location>
        <begin position="330"/>
        <end position="430"/>
    </location>
</feature>
<dbReference type="GO" id="GO:0030288">
    <property type="term" value="C:outer membrane-bounded periplasmic space"/>
    <property type="evidence" value="ECO:0007669"/>
    <property type="project" value="TreeGrafter"/>
</dbReference>
<keyword evidence="2" id="KW-0547">Nucleotide-binding</keyword>
<dbReference type="PRINTS" id="PR01607">
    <property type="entry name" value="APYRASEFAMLY"/>
</dbReference>
<reference evidence="5 6" key="1">
    <citation type="submission" date="2020-10" db="EMBL/GenBank/DDBJ databases">
        <title>Connecting structure to function with the recovery of over 1000 high-quality activated sludge metagenome-assembled genomes encoding full-length rRNA genes using long-read sequencing.</title>
        <authorList>
            <person name="Singleton C.M."/>
            <person name="Petriglieri F."/>
            <person name="Kristensen J.M."/>
            <person name="Kirkegaard R.H."/>
            <person name="Michaelsen T.Y."/>
            <person name="Andersen M.H."/>
            <person name="Karst S.M."/>
            <person name="Dueholm M.S."/>
            <person name="Nielsen P.H."/>
            <person name="Albertsen M."/>
        </authorList>
    </citation>
    <scope>NUCLEOTIDE SEQUENCE [LARGE SCALE GENOMIC DNA]</scope>
    <source>
        <strain evidence="5">Ribe_18-Q3-R11-54_BAT3C.373</strain>
    </source>
</reference>
<feature type="domain" description="Calcineurin-like phosphoesterase" evidence="3">
    <location>
        <begin position="22"/>
        <end position="240"/>
    </location>
</feature>
<organism evidence="5 6">
    <name type="scientific">Candidatus Defluviibacterium haderslevense</name>
    <dbReference type="NCBI Taxonomy" id="2981993"/>
    <lineage>
        <taxon>Bacteria</taxon>
        <taxon>Pseudomonadati</taxon>
        <taxon>Bacteroidota</taxon>
        <taxon>Saprospiria</taxon>
        <taxon>Saprospirales</taxon>
        <taxon>Saprospiraceae</taxon>
        <taxon>Candidatus Defluviibacterium</taxon>
    </lineage>
</organism>
<dbReference type="PANTHER" id="PTHR11575">
    <property type="entry name" value="5'-NUCLEOTIDASE-RELATED"/>
    <property type="match status" value="1"/>
</dbReference>
<name>A0A9D7SB29_9BACT</name>
<accession>A0A9D7SB29</accession>
<dbReference type="SUPFAM" id="SSF55816">
    <property type="entry name" value="5'-nucleotidase (syn. UDP-sugar hydrolase), C-terminal domain"/>
    <property type="match status" value="1"/>
</dbReference>
<dbReference type="InterPro" id="IPR029052">
    <property type="entry name" value="Metallo-depent_PP-like"/>
</dbReference>
<evidence type="ECO:0000259" key="3">
    <source>
        <dbReference type="Pfam" id="PF00149"/>
    </source>
</evidence>
<dbReference type="GO" id="GO:0000166">
    <property type="term" value="F:nucleotide binding"/>
    <property type="evidence" value="ECO:0007669"/>
    <property type="project" value="UniProtKB-KW"/>
</dbReference>
<proteinExistence type="inferred from homology"/>
<dbReference type="GO" id="GO:0008768">
    <property type="term" value="F:UDP-sugar diphosphatase activity"/>
    <property type="evidence" value="ECO:0007669"/>
    <property type="project" value="TreeGrafter"/>
</dbReference>
<dbReference type="Pfam" id="PF02872">
    <property type="entry name" value="5_nucleotid_C"/>
    <property type="match status" value="1"/>
</dbReference>
<dbReference type="InterPro" id="IPR036907">
    <property type="entry name" value="5'-Nucleotdase_C_sf"/>
</dbReference>
<keyword evidence="2" id="KW-0378">Hydrolase</keyword>
<dbReference type="PANTHER" id="PTHR11575:SF24">
    <property type="entry name" value="5'-NUCLEOTIDASE"/>
    <property type="match status" value="1"/>
</dbReference>
<dbReference type="InterPro" id="IPR008334">
    <property type="entry name" value="5'-Nucleotdase_C"/>
</dbReference>
<evidence type="ECO:0000256" key="1">
    <source>
        <dbReference type="ARBA" id="ARBA00022729"/>
    </source>
</evidence>
<evidence type="ECO:0000313" key="6">
    <source>
        <dbReference type="Proteomes" id="UP000808349"/>
    </source>
</evidence>
<dbReference type="GO" id="GO:0008253">
    <property type="term" value="F:5'-nucleotidase activity"/>
    <property type="evidence" value="ECO:0007669"/>
    <property type="project" value="TreeGrafter"/>
</dbReference>
<dbReference type="GO" id="GO:0009166">
    <property type="term" value="P:nucleotide catabolic process"/>
    <property type="evidence" value="ECO:0007669"/>
    <property type="project" value="InterPro"/>
</dbReference>
<dbReference type="SUPFAM" id="SSF56300">
    <property type="entry name" value="Metallo-dependent phosphatases"/>
    <property type="match status" value="1"/>
</dbReference>
<evidence type="ECO:0000256" key="2">
    <source>
        <dbReference type="RuleBase" id="RU362119"/>
    </source>
</evidence>
<comment type="similarity">
    <text evidence="2">Belongs to the 5'-nucleotidase family.</text>
</comment>
<comment type="caution">
    <text evidence="5">The sequence shown here is derived from an EMBL/GenBank/DDBJ whole genome shotgun (WGS) entry which is preliminary data.</text>
</comment>
<evidence type="ECO:0000259" key="4">
    <source>
        <dbReference type="Pfam" id="PF02872"/>
    </source>
</evidence>
<dbReference type="Proteomes" id="UP000808349">
    <property type="component" value="Unassembled WGS sequence"/>
</dbReference>
<dbReference type="EMBL" id="JADKFW010000010">
    <property type="protein sequence ID" value="MBK9718372.1"/>
    <property type="molecule type" value="Genomic_DNA"/>
</dbReference>
<dbReference type="Pfam" id="PF00149">
    <property type="entry name" value="Metallophos"/>
    <property type="match status" value="1"/>
</dbReference>
<protein>
    <submittedName>
        <fullName evidence="5">5'-nucleotidase C-terminal domain-containing protein</fullName>
    </submittedName>
</protein>
<dbReference type="Gene3D" id="3.90.780.10">
    <property type="entry name" value="5'-Nucleotidase, C-terminal domain"/>
    <property type="match status" value="1"/>
</dbReference>
<dbReference type="InterPro" id="IPR006179">
    <property type="entry name" value="5_nucleotidase/apyrase"/>
</dbReference>
<dbReference type="Gene3D" id="3.60.21.10">
    <property type="match status" value="1"/>
</dbReference>